<dbReference type="PROSITE" id="PS51192">
    <property type="entry name" value="HELICASE_ATP_BIND_1"/>
    <property type="match status" value="1"/>
</dbReference>
<protein>
    <submittedName>
        <fullName evidence="2">DEAD/DEAH box helicase</fullName>
    </submittedName>
</protein>
<dbReference type="AlphaFoldDB" id="A0A176RTS6"/>
<dbReference type="EMBL" id="LUTY01002929">
    <property type="protein sequence ID" value="OAD19137.1"/>
    <property type="molecule type" value="Genomic_DNA"/>
</dbReference>
<dbReference type="InterPro" id="IPR014001">
    <property type="entry name" value="Helicase_ATP-bd"/>
</dbReference>
<dbReference type="SMART" id="SM00487">
    <property type="entry name" value="DEXDc"/>
    <property type="match status" value="1"/>
</dbReference>
<dbReference type="GO" id="GO:0003676">
    <property type="term" value="F:nucleic acid binding"/>
    <property type="evidence" value="ECO:0007669"/>
    <property type="project" value="InterPro"/>
</dbReference>
<comment type="caution">
    <text evidence="2">The sequence shown here is derived from an EMBL/GenBank/DDBJ whole genome shotgun (WGS) entry which is preliminary data.</text>
</comment>
<keyword evidence="3" id="KW-1185">Reference proteome</keyword>
<dbReference type="SUPFAM" id="SSF52540">
    <property type="entry name" value="P-loop containing nucleoside triphosphate hydrolases"/>
    <property type="match status" value="1"/>
</dbReference>
<dbReference type="GO" id="GO:0005524">
    <property type="term" value="F:ATP binding"/>
    <property type="evidence" value="ECO:0007669"/>
    <property type="project" value="InterPro"/>
</dbReference>
<gene>
    <name evidence="2" type="ORF">THIOM_005246</name>
</gene>
<reference evidence="2 3" key="1">
    <citation type="submission" date="2016-05" db="EMBL/GenBank/DDBJ databases">
        <title>Single-cell genome of chain-forming Candidatus Thiomargarita nelsonii and comparison to other large sulfur-oxidizing bacteria.</title>
        <authorList>
            <person name="Winkel M."/>
            <person name="Salman V."/>
            <person name="Woyke T."/>
            <person name="Schulz-Vogt H."/>
            <person name="Richter M."/>
            <person name="Flood B."/>
            <person name="Bailey J."/>
            <person name="Amann R."/>
            <person name="Mussmann M."/>
        </authorList>
    </citation>
    <scope>NUCLEOTIDE SEQUENCE [LARGE SCALE GENOMIC DNA]</scope>
    <source>
        <strain evidence="2 3">THI036</strain>
    </source>
</reference>
<dbReference type="InterPro" id="IPR027417">
    <property type="entry name" value="P-loop_NTPase"/>
</dbReference>
<dbReference type="Gene3D" id="3.40.50.300">
    <property type="entry name" value="P-loop containing nucleotide triphosphate hydrolases"/>
    <property type="match status" value="1"/>
</dbReference>
<keyword evidence="2" id="KW-0547">Nucleotide-binding</keyword>
<keyword evidence="2" id="KW-0378">Hydrolase</keyword>
<sequence>MFTIQSHGIKYERDTFSYAQNKLIQSQSPIRICGAPTGAGKTYAFLELAKTELVFFVVPTQALAKDIKKTAIEEVKLPRVEIWDFTTTLAWIKQGKEPWRVRKGHLEDMAHKGGGIIIATLEALGNLVLGKPGLKNVETGVGDLLWKINHLVFDEAHTLNERAFGLVHFMITLIADRHQKNPLDAPKLSLLSATHSNLFTDFMKAGDLPDGFIDSFDEVNTLLH</sequence>
<dbReference type="InterPro" id="IPR011545">
    <property type="entry name" value="DEAD/DEAH_box_helicase_dom"/>
</dbReference>
<dbReference type="Pfam" id="PF00270">
    <property type="entry name" value="DEAD"/>
    <property type="match status" value="1"/>
</dbReference>
<proteinExistence type="predicted"/>
<evidence type="ECO:0000313" key="2">
    <source>
        <dbReference type="EMBL" id="OAD19137.1"/>
    </source>
</evidence>
<name>A0A176RTS6_9GAMM</name>
<accession>A0A176RTS6</accession>
<dbReference type="GO" id="GO:0004386">
    <property type="term" value="F:helicase activity"/>
    <property type="evidence" value="ECO:0007669"/>
    <property type="project" value="UniProtKB-KW"/>
</dbReference>
<keyword evidence="2" id="KW-0067">ATP-binding</keyword>
<evidence type="ECO:0000259" key="1">
    <source>
        <dbReference type="PROSITE" id="PS51192"/>
    </source>
</evidence>
<organism evidence="2 3">
    <name type="scientific">Candidatus Thiomargarita nelsonii</name>
    <dbReference type="NCBI Taxonomy" id="1003181"/>
    <lineage>
        <taxon>Bacteria</taxon>
        <taxon>Pseudomonadati</taxon>
        <taxon>Pseudomonadota</taxon>
        <taxon>Gammaproteobacteria</taxon>
        <taxon>Thiotrichales</taxon>
        <taxon>Thiotrichaceae</taxon>
        <taxon>Thiomargarita</taxon>
    </lineage>
</organism>
<keyword evidence="2" id="KW-0347">Helicase</keyword>
<evidence type="ECO:0000313" key="3">
    <source>
        <dbReference type="Proteomes" id="UP000076962"/>
    </source>
</evidence>
<feature type="domain" description="Helicase ATP-binding" evidence="1">
    <location>
        <begin position="22"/>
        <end position="213"/>
    </location>
</feature>
<dbReference type="Proteomes" id="UP000076962">
    <property type="component" value="Unassembled WGS sequence"/>
</dbReference>